<name>A0A5B7HAS1_PORTR</name>
<sequence length="62" mass="7505">MVNLFKTSRCFLVKLYQISEEFCCITCHRVKVERSHNAGLYLGWRLNPFSTMTHFHIHSFYY</sequence>
<dbReference type="Proteomes" id="UP000324222">
    <property type="component" value="Unassembled WGS sequence"/>
</dbReference>
<accession>A0A5B7HAS1</accession>
<organism evidence="1 2">
    <name type="scientific">Portunus trituberculatus</name>
    <name type="common">Swimming crab</name>
    <name type="synonym">Neptunus trituberculatus</name>
    <dbReference type="NCBI Taxonomy" id="210409"/>
    <lineage>
        <taxon>Eukaryota</taxon>
        <taxon>Metazoa</taxon>
        <taxon>Ecdysozoa</taxon>
        <taxon>Arthropoda</taxon>
        <taxon>Crustacea</taxon>
        <taxon>Multicrustacea</taxon>
        <taxon>Malacostraca</taxon>
        <taxon>Eumalacostraca</taxon>
        <taxon>Eucarida</taxon>
        <taxon>Decapoda</taxon>
        <taxon>Pleocyemata</taxon>
        <taxon>Brachyura</taxon>
        <taxon>Eubrachyura</taxon>
        <taxon>Portunoidea</taxon>
        <taxon>Portunidae</taxon>
        <taxon>Portuninae</taxon>
        <taxon>Portunus</taxon>
    </lineage>
</organism>
<keyword evidence="2" id="KW-1185">Reference proteome</keyword>
<reference evidence="1 2" key="1">
    <citation type="submission" date="2019-05" db="EMBL/GenBank/DDBJ databases">
        <title>Another draft genome of Portunus trituberculatus and its Hox gene families provides insights of decapod evolution.</title>
        <authorList>
            <person name="Jeong J.-H."/>
            <person name="Song I."/>
            <person name="Kim S."/>
            <person name="Choi T."/>
            <person name="Kim D."/>
            <person name="Ryu S."/>
            <person name="Kim W."/>
        </authorList>
    </citation>
    <scope>NUCLEOTIDE SEQUENCE [LARGE SCALE GENOMIC DNA]</scope>
    <source>
        <tissue evidence="1">Muscle</tissue>
    </source>
</reference>
<evidence type="ECO:0000313" key="2">
    <source>
        <dbReference type="Proteomes" id="UP000324222"/>
    </source>
</evidence>
<comment type="caution">
    <text evidence="1">The sequence shown here is derived from an EMBL/GenBank/DDBJ whole genome shotgun (WGS) entry which is preliminary data.</text>
</comment>
<protein>
    <submittedName>
        <fullName evidence="1">Uncharacterized protein</fullName>
    </submittedName>
</protein>
<gene>
    <name evidence="1" type="ORF">E2C01_060544</name>
</gene>
<dbReference type="AlphaFoldDB" id="A0A5B7HAS1"/>
<dbReference type="EMBL" id="VSRR010024699">
    <property type="protein sequence ID" value="MPC66397.1"/>
    <property type="molecule type" value="Genomic_DNA"/>
</dbReference>
<proteinExistence type="predicted"/>
<evidence type="ECO:0000313" key="1">
    <source>
        <dbReference type="EMBL" id="MPC66397.1"/>
    </source>
</evidence>